<reference evidence="1" key="1">
    <citation type="submission" date="2019-10" db="EMBL/GenBank/DDBJ databases">
        <title>Conservation and host-specific expression of non-tandemly repeated heterogenous ribosome RNA gene in arbuscular mycorrhizal fungi.</title>
        <authorList>
            <person name="Maeda T."/>
            <person name="Kobayashi Y."/>
            <person name="Nakagawa T."/>
            <person name="Ezawa T."/>
            <person name="Yamaguchi K."/>
            <person name="Bino T."/>
            <person name="Nishimoto Y."/>
            <person name="Shigenobu S."/>
            <person name="Kawaguchi M."/>
        </authorList>
    </citation>
    <scope>NUCLEOTIDE SEQUENCE</scope>
    <source>
        <strain evidence="1">HR1</strain>
    </source>
</reference>
<name>A0A8H3LQH7_9GLOM</name>
<sequence>MSMMIPFLHRYKHQCLLFIDKEKTINVKAQSIQDAYKLNSSVFEYIAIIENRIKYNITNSQEVSVRSMLDFFYPILLCNQLINIQDTVKDQLFLTIYTDGFFKRNSDTSVMMGMKAHDSDDYSNVINKLAKKACSKECLVIDPKLLAYNGTICWNHKPIEKNIILMVKDIKETQYIEQFLMLNRNRHFTSPSDLESFDWSLIFRYIKDKFDNTSAFDSRFNSFKIKLHAKELPTQDNLYK</sequence>
<dbReference type="AlphaFoldDB" id="A0A8H3LQH7"/>
<proteinExistence type="predicted"/>
<organism evidence="1 2">
    <name type="scientific">Rhizophagus clarus</name>
    <dbReference type="NCBI Taxonomy" id="94130"/>
    <lineage>
        <taxon>Eukaryota</taxon>
        <taxon>Fungi</taxon>
        <taxon>Fungi incertae sedis</taxon>
        <taxon>Mucoromycota</taxon>
        <taxon>Glomeromycotina</taxon>
        <taxon>Glomeromycetes</taxon>
        <taxon>Glomerales</taxon>
        <taxon>Glomeraceae</taxon>
        <taxon>Rhizophagus</taxon>
    </lineage>
</organism>
<accession>A0A8H3LQH7</accession>
<comment type="caution">
    <text evidence="1">The sequence shown here is derived from an EMBL/GenBank/DDBJ whole genome shotgun (WGS) entry which is preliminary data.</text>
</comment>
<dbReference type="EMBL" id="BLAL01000196">
    <property type="protein sequence ID" value="GES90656.1"/>
    <property type="molecule type" value="Genomic_DNA"/>
</dbReference>
<evidence type="ECO:0000313" key="2">
    <source>
        <dbReference type="Proteomes" id="UP000615446"/>
    </source>
</evidence>
<evidence type="ECO:0000313" key="1">
    <source>
        <dbReference type="EMBL" id="GES90656.1"/>
    </source>
</evidence>
<gene>
    <name evidence="1" type="ORF">RCL2_001749200</name>
</gene>
<dbReference type="OrthoDB" id="10505081at2759"/>
<dbReference type="Proteomes" id="UP000615446">
    <property type="component" value="Unassembled WGS sequence"/>
</dbReference>
<protein>
    <submittedName>
        <fullName evidence="1">Uncharacterized protein</fullName>
    </submittedName>
</protein>